<dbReference type="InterPro" id="IPR029063">
    <property type="entry name" value="SAM-dependent_MTases_sf"/>
</dbReference>
<comment type="subcellular location">
    <subcellularLocation>
        <location evidence="1">Cytoplasm</location>
    </subcellularLocation>
</comment>
<name>A0A9D4SKC5_DERFA</name>
<keyword evidence="7" id="KW-0949">S-adenosyl-L-methionine</keyword>
<dbReference type="Gene3D" id="3.40.50.150">
    <property type="entry name" value="Vaccinia Virus protein VP39"/>
    <property type="match status" value="1"/>
</dbReference>
<evidence type="ECO:0000256" key="5">
    <source>
        <dbReference type="ARBA" id="ARBA00022603"/>
    </source>
</evidence>
<evidence type="ECO:0000256" key="3">
    <source>
        <dbReference type="ARBA" id="ARBA00011890"/>
    </source>
</evidence>
<dbReference type="InterPro" id="IPR000682">
    <property type="entry name" value="PCMT"/>
</dbReference>
<dbReference type="GO" id="GO:0005737">
    <property type="term" value="C:cytoplasm"/>
    <property type="evidence" value="ECO:0007669"/>
    <property type="project" value="UniProtKB-SubCell"/>
</dbReference>
<comment type="similarity">
    <text evidence="2">Belongs to the methyltransferase superfamily. L-isoaspartyl/D-aspartyl protein methyltransferase family.</text>
</comment>
<evidence type="ECO:0000313" key="8">
    <source>
        <dbReference type="EMBL" id="KAH7644496.1"/>
    </source>
</evidence>
<dbReference type="EMBL" id="SDOV01000001">
    <property type="protein sequence ID" value="KAH7644496.1"/>
    <property type="molecule type" value="Genomic_DNA"/>
</dbReference>
<gene>
    <name evidence="8" type="ORF">HUG17_0034</name>
</gene>
<accession>A0A9D4SKC5</accession>
<keyword evidence="6" id="KW-0808">Transferase</keyword>
<dbReference type="GO" id="GO:0004719">
    <property type="term" value="F:protein-L-isoaspartate (D-aspartate) O-methyltransferase activity"/>
    <property type="evidence" value="ECO:0007669"/>
    <property type="project" value="UniProtKB-EC"/>
</dbReference>
<organism evidence="8">
    <name type="scientific">Dermatophagoides farinae</name>
    <name type="common">American house dust mite</name>
    <dbReference type="NCBI Taxonomy" id="6954"/>
    <lineage>
        <taxon>Eukaryota</taxon>
        <taxon>Metazoa</taxon>
        <taxon>Ecdysozoa</taxon>
        <taxon>Arthropoda</taxon>
        <taxon>Chelicerata</taxon>
        <taxon>Arachnida</taxon>
        <taxon>Acari</taxon>
        <taxon>Acariformes</taxon>
        <taxon>Sarcoptiformes</taxon>
        <taxon>Astigmata</taxon>
        <taxon>Psoroptidia</taxon>
        <taxon>Analgoidea</taxon>
        <taxon>Pyroglyphidae</taxon>
        <taxon>Dermatophagoidinae</taxon>
        <taxon>Dermatophagoides</taxon>
    </lineage>
</organism>
<dbReference type="EC" id="2.1.1.77" evidence="3"/>
<dbReference type="Proteomes" id="UP000828236">
    <property type="component" value="Unassembled WGS sequence"/>
</dbReference>
<dbReference type="OrthoDB" id="73890at2759"/>
<dbReference type="PANTHER" id="PTHR11579:SF0">
    <property type="entry name" value="PROTEIN-L-ISOASPARTATE(D-ASPARTATE) O-METHYLTRANSFERASE"/>
    <property type="match status" value="1"/>
</dbReference>
<comment type="caution">
    <text evidence="8">The sequence shown here is derived from an EMBL/GenBank/DDBJ whole genome shotgun (WGS) entry which is preliminary data.</text>
</comment>
<dbReference type="GO" id="GO:0032259">
    <property type="term" value="P:methylation"/>
    <property type="evidence" value="ECO:0007669"/>
    <property type="project" value="UniProtKB-KW"/>
</dbReference>
<dbReference type="PANTHER" id="PTHR11579">
    <property type="entry name" value="PROTEIN-L-ISOASPARTATE O-METHYLTRANSFERASE"/>
    <property type="match status" value="1"/>
</dbReference>
<evidence type="ECO:0000256" key="1">
    <source>
        <dbReference type="ARBA" id="ARBA00004496"/>
    </source>
</evidence>
<dbReference type="CDD" id="cd02440">
    <property type="entry name" value="AdoMet_MTases"/>
    <property type="match status" value="1"/>
</dbReference>
<evidence type="ECO:0000256" key="7">
    <source>
        <dbReference type="ARBA" id="ARBA00022691"/>
    </source>
</evidence>
<sequence length="245" mass="28466">MSRVRQFLNQKITLIDPITHYNQMNNNSKNLNVHRTFAAVDRRHFYGTNANIDKIISIAAGRKNSHSFPLKYEIRLLEYIEPFLRRNSRVLDIGSGMGHLTCCLANLCQFVVGVDNVKELVTKSQEIVAKNYQNLQLCFCKTDGRNGCENYSPYDLILIEPIIRNGTVPEKLFRQLKPNGSIVAIVRLMEEQQQQLQLQLPQQLQLQSNRFQLVRFIKMNNGQITVEILCNDHDWLVQNHKDNFH</sequence>
<reference evidence="8" key="1">
    <citation type="submission" date="2020-06" db="EMBL/GenBank/DDBJ databases">
        <authorList>
            <person name="Ji K."/>
            <person name="Li J."/>
        </authorList>
    </citation>
    <scope>NUCLEOTIDE SEQUENCE</scope>
    <source>
        <strain evidence="8">JKM2019</strain>
        <tissue evidence="8">Whole body</tissue>
    </source>
</reference>
<protein>
    <recommendedName>
        <fullName evidence="3">protein-L-isoaspartate(D-aspartate) O-methyltransferase</fullName>
        <ecNumber evidence="3">2.1.1.77</ecNumber>
    </recommendedName>
</protein>
<proteinExistence type="inferred from homology"/>
<reference evidence="8" key="2">
    <citation type="journal article" date="2021" name="World Allergy Organ. J.">
        <title>Chromosome-level assembly of Dermatophagoides farinae genome and transcriptome reveals two novel allergens Der f 37 and Der f 39.</title>
        <authorList>
            <person name="Chen J."/>
            <person name="Cai Z."/>
            <person name="Fan D."/>
            <person name="Hu J."/>
            <person name="Hou Y."/>
            <person name="He Y."/>
            <person name="Zhang Z."/>
            <person name="Zhao Z."/>
            <person name="Gao P."/>
            <person name="Hu W."/>
            <person name="Sun J."/>
            <person name="Li J."/>
            <person name="Ji K."/>
        </authorList>
    </citation>
    <scope>NUCLEOTIDE SEQUENCE</scope>
    <source>
        <strain evidence="8">JKM2019</strain>
    </source>
</reference>
<keyword evidence="5" id="KW-0489">Methyltransferase</keyword>
<dbReference type="SUPFAM" id="SSF53335">
    <property type="entry name" value="S-adenosyl-L-methionine-dependent methyltransferases"/>
    <property type="match status" value="1"/>
</dbReference>
<dbReference type="AlphaFoldDB" id="A0A9D4SKC5"/>
<evidence type="ECO:0000256" key="4">
    <source>
        <dbReference type="ARBA" id="ARBA00022490"/>
    </source>
</evidence>
<keyword evidence="4" id="KW-0963">Cytoplasm</keyword>
<dbReference type="Pfam" id="PF01135">
    <property type="entry name" value="PCMT"/>
    <property type="match status" value="1"/>
</dbReference>
<evidence type="ECO:0000256" key="2">
    <source>
        <dbReference type="ARBA" id="ARBA00005369"/>
    </source>
</evidence>
<evidence type="ECO:0000256" key="6">
    <source>
        <dbReference type="ARBA" id="ARBA00022679"/>
    </source>
</evidence>